<keyword evidence="2" id="KW-1185">Reference proteome</keyword>
<evidence type="ECO:0000313" key="1">
    <source>
        <dbReference type="EMBL" id="CAG8584780.1"/>
    </source>
</evidence>
<accession>A0ACA9MER1</accession>
<sequence>GRDDVEKIQISLLPQHVKLTIKFGGGVGKYCRIEGNMNKSLYCKIIKNEFMANGV</sequence>
<feature type="non-terminal residue" evidence="1">
    <location>
        <position position="1"/>
    </location>
</feature>
<name>A0ACA9MER1_9GLOM</name>
<gene>
    <name evidence="1" type="ORF">RPERSI_LOCUS5298</name>
</gene>
<protein>
    <submittedName>
        <fullName evidence="1">8501_t:CDS:1</fullName>
    </submittedName>
</protein>
<proteinExistence type="predicted"/>
<evidence type="ECO:0000313" key="2">
    <source>
        <dbReference type="Proteomes" id="UP000789920"/>
    </source>
</evidence>
<dbReference type="EMBL" id="CAJVQC010007848">
    <property type="protein sequence ID" value="CAG8584780.1"/>
    <property type="molecule type" value="Genomic_DNA"/>
</dbReference>
<organism evidence="1 2">
    <name type="scientific">Racocetra persica</name>
    <dbReference type="NCBI Taxonomy" id="160502"/>
    <lineage>
        <taxon>Eukaryota</taxon>
        <taxon>Fungi</taxon>
        <taxon>Fungi incertae sedis</taxon>
        <taxon>Mucoromycota</taxon>
        <taxon>Glomeromycotina</taxon>
        <taxon>Glomeromycetes</taxon>
        <taxon>Diversisporales</taxon>
        <taxon>Gigasporaceae</taxon>
        <taxon>Racocetra</taxon>
    </lineage>
</organism>
<comment type="caution">
    <text evidence="1">The sequence shown here is derived from an EMBL/GenBank/DDBJ whole genome shotgun (WGS) entry which is preliminary data.</text>
</comment>
<dbReference type="Proteomes" id="UP000789920">
    <property type="component" value="Unassembled WGS sequence"/>
</dbReference>
<reference evidence="1" key="1">
    <citation type="submission" date="2021-06" db="EMBL/GenBank/DDBJ databases">
        <authorList>
            <person name="Kallberg Y."/>
            <person name="Tangrot J."/>
            <person name="Rosling A."/>
        </authorList>
    </citation>
    <scope>NUCLEOTIDE SEQUENCE</scope>
    <source>
        <strain evidence="1">MA461A</strain>
    </source>
</reference>